<dbReference type="AlphaFoldDB" id="A0A1H8BJM6"/>
<proteinExistence type="predicted"/>
<keyword evidence="1" id="KW-0472">Membrane</keyword>
<name>A0A1H8BJM6_9FIRM</name>
<feature type="transmembrane region" description="Helical" evidence="1">
    <location>
        <begin position="17"/>
        <end position="35"/>
    </location>
</feature>
<gene>
    <name evidence="2" type="ORF">SAMN05216180_1908</name>
</gene>
<evidence type="ECO:0000313" key="2">
    <source>
        <dbReference type="EMBL" id="SEM82258.1"/>
    </source>
</evidence>
<feature type="transmembrane region" description="Helical" evidence="1">
    <location>
        <begin position="80"/>
        <end position="99"/>
    </location>
</feature>
<organism evidence="2 3">
    <name type="scientific">Hydrogenoanaerobacterium saccharovorans</name>
    <dbReference type="NCBI Taxonomy" id="474960"/>
    <lineage>
        <taxon>Bacteria</taxon>
        <taxon>Bacillati</taxon>
        <taxon>Bacillota</taxon>
        <taxon>Clostridia</taxon>
        <taxon>Eubacteriales</taxon>
        <taxon>Oscillospiraceae</taxon>
        <taxon>Hydrogenoanaerobacterium</taxon>
    </lineage>
</organism>
<keyword evidence="1" id="KW-1133">Transmembrane helix</keyword>
<sequence>MSRYCYDETQKIIRQKIGHQTLGITVALIIINSWIECNYDWAQPIAKACILLFMPAVYFSTCTIIKNASLREGDSFASEIVCFSIFSILNFLSFTSLSTRVGVYKALVENGKVVDNTSNLLGAVFFGYVAILLLVKWAIDKRKIKEEKILI</sequence>
<keyword evidence="1" id="KW-0812">Transmembrane</keyword>
<dbReference type="Proteomes" id="UP000199158">
    <property type="component" value="Unassembled WGS sequence"/>
</dbReference>
<evidence type="ECO:0000256" key="1">
    <source>
        <dbReference type="SAM" id="Phobius"/>
    </source>
</evidence>
<dbReference type="RefSeq" id="WP_092753916.1">
    <property type="nucleotide sequence ID" value="NZ_FOCG01000001.1"/>
</dbReference>
<reference evidence="2 3" key="1">
    <citation type="submission" date="2016-10" db="EMBL/GenBank/DDBJ databases">
        <authorList>
            <person name="de Groot N.N."/>
        </authorList>
    </citation>
    <scope>NUCLEOTIDE SEQUENCE [LARGE SCALE GENOMIC DNA]</scope>
    <source>
        <strain evidence="2 3">CGMCC 1.5070</strain>
    </source>
</reference>
<feature type="transmembrane region" description="Helical" evidence="1">
    <location>
        <begin position="41"/>
        <end position="59"/>
    </location>
</feature>
<dbReference type="STRING" id="474960.SAMN05216180_1908"/>
<feature type="transmembrane region" description="Helical" evidence="1">
    <location>
        <begin position="119"/>
        <end position="139"/>
    </location>
</feature>
<protein>
    <submittedName>
        <fullName evidence="2">Uncharacterized protein</fullName>
    </submittedName>
</protein>
<keyword evidence="3" id="KW-1185">Reference proteome</keyword>
<dbReference type="EMBL" id="FOCG01000001">
    <property type="protein sequence ID" value="SEM82258.1"/>
    <property type="molecule type" value="Genomic_DNA"/>
</dbReference>
<accession>A0A1H8BJM6</accession>
<evidence type="ECO:0000313" key="3">
    <source>
        <dbReference type="Proteomes" id="UP000199158"/>
    </source>
</evidence>